<keyword evidence="6 7" id="KW-0472">Membrane</keyword>
<evidence type="ECO:0000256" key="1">
    <source>
        <dbReference type="ARBA" id="ARBA00004236"/>
    </source>
</evidence>
<evidence type="ECO:0000256" key="7">
    <source>
        <dbReference type="SAM" id="Phobius"/>
    </source>
</evidence>
<dbReference type="Gene3D" id="2.40.50.100">
    <property type="match status" value="1"/>
</dbReference>
<evidence type="ECO:0000259" key="11">
    <source>
        <dbReference type="Pfam" id="PF25967"/>
    </source>
</evidence>
<keyword evidence="5" id="KW-0997">Cell inner membrane</keyword>
<feature type="domain" description="Multidrug resistance protein MdtA-like barrel-sandwich hybrid" evidence="9">
    <location>
        <begin position="103"/>
        <end position="244"/>
    </location>
</feature>
<dbReference type="NCBIfam" id="TIGR01730">
    <property type="entry name" value="RND_mfp"/>
    <property type="match status" value="1"/>
</dbReference>
<dbReference type="GO" id="GO:1990281">
    <property type="term" value="C:efflux pump complex"/>
    <property type="evidence" value="ECO:0007669"/>
    <property type="project" value="TreeGrafter"/>
</dbReference>
<organism evidence="12 13">
    <name type="scientific">Silvanigrella aquatica</name>
    <dbReference type="NCBI Taxonomy" id="1915309"/>
    <lineage>
        <taxon>Bacteria</taxon>
        <taxon>Pseudomonadati</taxon>
        <taxon>Bdellovibrionota</taxon>
        <taxon>Oligoflexia</taxon>
        <taxon>Silvanigrellales</taxon>
        <taxon>Silvanigrellaceae</taxon>
        <taxon>Silvanigrella</taxon>
    </lineage>
</organism>
<keyword evidence="4" id="KW-1003">Cell membrane</keyword>
<dbReference type="InterPro" id="IPR058624">
    <property type="entry name" value="MdtA-like_HH"/>
</dbReference>
<dbReference type="KEGG" id="saqi:AXG55_10465"/>
<evidence type="ECO:0000259" key="9">
    <source>
        <dbReference type="Pfam" id="PF25917"/>
    </source>
</evidence>
<dbReference type="PANTHER" id="PTHR30469:SF12">
    <property type="entry name" value="MULTIDRUG RESISTANCE PROTEIN MDTA"/>
    <property type="match status" value="1"/>
</dbReference>
<dbReference type="Gene3D" id="2.40.30.170">
    <property type="match status" value="1"/>
</dbReference>
<evidence type="ECO:0000259" key="10">
    <source>
        <dbReference type="Pfam" id="PF25944"/>
    </source>
</evidence>
<dbReference type="Proteomes" id="UP000184731">
    <property type="component" value="Chromosome"/>
</dbReference>
<dbReference type="Pfam" id="PF25944">
    <property type="entry name" value="Beta-barrel_RND"/>
    <property type="match status" value="1"/>
</dbReference>
<evidence type="ECO:0000313" key="13">
    <source>
        <dbReference type="Proteomes" id="UP000184731"/>
    </source>
</evidence>
<comment type="subcellular location">
    <subcellularLocation>
        <location evidence="1">Cell membrane</location>
    </subcellularLocation>
</comment>
<keyword evidence="3" id="KW-0813">Transport</keyword>
<gene>
    <name evidence="12" type="ORF">AXG55_10465</name>
</gene>
<keyword evidence="13" id="KW-1185">Reference proteome</keyword>
<dbReference type="InterPro" id="IPR058626">
    <property type="entry name" value="MdtA-like_b-barrel"/>
</dbReference>
<dbReference type="InterPro" id="IPR058625">
    <property type="entry name" value="MdtA-like_BSH"/>
</dbReference>
<feature type="domain" description="Multidrug resistance protein MdtA-like beta-barrel" evidence="10">
    <location>
        <begin position="249"/>
        <end position="332"/>
    </location>
</feature>
<dbReference type="InterPro" id="IPR006143">
    <property type="entry name" value="RND_pump_MFP"/>
</dbReference>
<evidence type="ECO:0000256" key="6">
    <source>
        <dbReference type="ARBA" id="ARBA00023136"/>
    </source>
</evidence>
<dbReference type="SUPFAM" id="SSF111369">
    <property type="entry name" value="HlyD-like secretion proteins"/>
    <property type="match status" value="1"/>
</dbReference>
<feature type="transmembrane region" description="Helical" evidence="7">
    <location>
        <begin position="21"/>
        <end position="42"/>
    </location>
</feature>
<name>A0A1L4D271_9BACT</name>
<dbReference type="Pfam" id="PF25876">
    <property type="entry name" value="HH_MFP_RND"/>
    <property type="match status" value="1"/>
</dbReference>
<dbReference type="NCBIfam" id="NF008589">
    <property type="entry name" value="PRK11556.1"/>
    <property type="match status" value="1"/>
</dbReference>
<accession>A0A1L4D271</accession>
<dbReference type="GO" id="GO:0015562">
    <property type="term" value="F:efflux transmembrane transporter activity"/>
    <property type="evidence" value="ECO:0007669"/>
    <property type="project" value="TreeGrafter"/>
</dbReference>
<dbReference type="AlphaFoldDB" id="A0A1L4D271"/>
<dbReference type="InterPro" id="IPR058627">
    <property type="entry name" value="MdtA-like_C"/>
</dbReference>
<reference evidence="12 13" key="1">
    <citation type="submission" date="2016-10" db="EMBL/GenBank/DDBJ databases">
        <title>Silvanigrella aquatica sp. nov., isolated from a freshwater lake located in the Black Forest, Germany, description of Silvanigrellaceae fam. nov., Silvanigrellales ord. nov., reclassification of the order Bdellovibrionales in the class Oligoflexia, reclassification of the families Bacteriovoracaceae and Halobacteriovoraceae in the new order Bacteriovoracales ord. nov., and reclassification of the family Pseudobacteriovoracaceae in the order Oligoflexiales.</title>
        <authorList>
            <person name="Hahn M.W."/>
            <person name="Schmidt J."/>
            <person name="Koll U."/>
            <person name="Rohde M."/>
            <person name="Verbag S."/>
            <person name="Pitt A."/>
            <person name="Nakai R."/>
            <person name="Naganuma T."/>
            <person name="Lang E."/>
        </authorList>
    </citation>
    <scope>NUCLEOTIDE SEQUENCE [LARGE SCALE GENOMIC DNA]</scope>
    <source>
        <strain evidence="12 13">MWH-Nonnen-W8red</strain>
    </source>
</reference>
<dbReference type="Pfam" id="PF25917">
    <property type="entry name" value="BSH_RND"/>
    <property type="match status" value="1"/>
</dbReference>
<dbReference type="RefSeq" id="WP_233231149.1">
    <property type="nucleotide sequence ID" value="NZ_CP017834.1"/>
</dbReference>
<keyword evidence="7" id="KW-1133">Transmembrane helix</keyword>
<keyword evidence="7" id="KW-0812">Transmembrane</keyword>
<sequence length="406" mass="45419">MDLHKLLNRMKEHASNHFKRDLKFIIIIFLSLTVFIISIFMISKYSPLKIIKHTQSKNSEFKDKSNYKSQNKFRLNSVVTATAKIKNISVYLTALGTVTPLESVTVKTQINGQLLNVYFNEGQLVKEGDLLAEIDSSSYKAQYTQYEGQLLKDQALLNNAHLDLKRYQLLYPSGGVSKQTLDTQAWLVKQYEGTVQSDKGQLDAVKVNLKYCKITSPISGLAGLRQVNPGNYAQTTDPNGIVFINKLQPISIIFSIPEDYLPKILDRMKNKEKLQTQAYNREQSNIIATGELLTTDNQIDTTTGTIKLRAQFQNEAYKLFPNQFVNIKLLIDTLNNVTTVPTAAIQHGSQGDYVFVLNENHTVKFQKVTTGIADGEDTVILSGVKEGNLVVTEGADRLTDGAEVSS</sequence>
<evidence type="ECO:0000256" key="3">
    <source>
        <dbReference type="ARBA" id="ARBA00022448"/>
    </source>
</evidence>
<protein>
    <submittedName>
        <fullName evidence="12">Uncharacterized protein</fullName>
    </submittedName>
</protein>
<comment type="similarity">
    <text evidence="2">Belongs to the membrane fusion protein (MFP) (TC 8.A.1) family.</text>
</comment>
<evidence type="ECO:0000313" key="12">
    <source>
        <dbReference type="EMBL" id="APJ04305.1"/>
    </source>
</evidence>
<evidence type="ECO:0000256" key="4">
    <source>
        <dbReference type="ARBA" id="ARBA00022475"/>
    </source>
</evidence>
<evidence type="ECO:0000256" key="5">
    <source>
        <dbReference type="ARBA" id="ARBA00022519"/>
    </source>
</evidence>
<dbReference type="STRING" id="1915309.AXG55_10465"/>
<feature type="domain" description="Multidrug resistance protein MdtA-like C-terminal permuted SH3" evidence="11">
    <location>
        <begin position="336"/>
        <end position="397"/>
    </location>
</feature>
<dbReference type="Gene3D" id="1.10.287.470">
    <property type="entry name" value="Helix hairpin bin"/>
    <property type="match status" value="1"/>
</dbReference>
<dbReference type="Gene3D" id="2.40.420.20">
    <property type="match status" value="1"/>
</dbReference>
<dbReference type="Pfam" id="PF25967">
    <property type="entry name" value="RND-MFP_C"/>
    <property type="match status" value="1"/>
</dbReference>
<feature type="domain" description="Multidrug resistance protein MdtA-like alpha-helical hairpin" evidence="8">
    <location>
        <begin position="142"/>
        <end position="211"/>
    </location>
</feature>
<evidence type="ECO:0000259" key="8">
    <source>
        <dbReference type="Pfam" id="PF25876"/>
    </source>
</evidence>
<proteinExistence type="inferred from homology"/>
<evidence type="ECO:0000256" key="2">
    <source>
        <dbReference type="ARBA" id="ARBA00009477"/>
    </source>
</evidence>
<dbReference type="EMBL" id="CP017834">
    <property type="protein sequence ID" value="APJ04305.1"/>
    <property type="molecule type" value="Genomic_DNA"/>
</dbReference>
<dbReference type="PANTHER" id="PTHR30469">
    <property type="entry name" value="MULTIDRUG RESISTANCE PROTEIN MDTA"/>
    <property type="match status" value="1"/>
</dbReference>